<evidence type="ECO:0000313" key="3">
    <source>
        <dbReference type="EMBL" id="GMT35827.1"/>
    </source>
</evidence>
<protein>
    <submittedName>
        <fullName evidence="3">Uncharacterized protein</fullName>
    </submittedName>
</protein>
<reference evidence="3" key="1">
    <citation type="submission" date="2023-10" db="EMBL/GenBank/DDBJ databases">
        <title>Genome assembly of Pristionchus species.</title>
        <authorList>
            <person name="Yoshida K."/>
            <person name="Sommer R.J."/>
        </authorList>
    </citation>
    <scope>NUCLEOTIDE SEQUENCE</scope>
    <source>
        <strain evidence="3">RS5133</strain>
    </source>
</reference>
<feature type="non-terminal residue" evidence="3">
    <location>
        <position position="1"/>
    </location>
</feature>
<comment type="caution">
    <text evidence="3">The sequence shown here is derived from an EMBL/GenBank/DDBJ whole genome shotgun (WGS) entry which is preliminary data.</text>
</comment>
<proteinExistence type="predicted"/>
<feature type="compositionally biased region" description="Basic and acidic residues" evidence="2">
    <location>
        <begin position="583"/>
        <end position="609"/>
    </location>
</feature>
<evidence type="ECO:0000313" key="4">
    <source>
        <dbReference type="Proteomes" id="UP001432322"/>
    </source>
</evidence>
<dbReference type="AlphaFoldDB" id="A0AAV5WUW1"/>
<keyword evidence="4" id="KW-1185">Reference proteome</keyword>
<sequence>RFGEANSAAQFALNQAAQAQAEAQLRAKLLQDRKDAEARAHAAAILAEKDRQVALERAREEERRLQMEQEREEKRRMRAEMNAVAPIVRTVQRGIPNPGLLDPSRLSRAIPQSAQQRFLPQNQALTMAAAMQQAAAAAAATQQEEKEREERERFERERDRLERAAAEPMIPIPQLPHPSPMHIPSILQGRSNFFSGAKMAQSSPLRPGCSPGMMGANQTAVGQPSGMPTFADQLFAMNNSPLARFQQNMFGGPSTSTYGGLGQHVSPSPSTPQVMATPSPRPSILRRKGTDHSAAKRRLGFDESNAQTVGEYATAQLASGAIGMSDPKKIKLEADIKREIPDVPSTSSGNPFGTPSFPMPPPAVPSSAEPTPQKKRQRKQQFDANQAPEQIRMQISDPPLVPIMGMHSSDYPGGMYYYQLPPEAPKKKRGRPSSLAKEQALIEVQSTTRSVIVDVDQPKIVAEKKKGGRKKQAPGLTLPLVPQAHIKEEPLEEIPATPPRPHSNLRPKSVILQQHQAAAQQLQQQQEQLQTTPVHRPPTAERTSPVVDVPLNFDSDDDNIVSAEAMEAAKACAAELGFIGPDGEPRLTAAEKRRKEREKKAEEARNRARIERINSAGLRQLQMAIKKKEELERKKKEEEEKERKEQLESERSSLRKIDRRLRFLSHEESIIKKFFQRIRRDQHEEELRTEQEKEDEEETIEDEEEDDEEKEEEEEENVDEKEKEEEDEEDVALPKKQLRELKKKGESITVKEVETSEKTVEETEEEEKEE</sequence>
<feature type="region of interest" description="Disordered" evidence="2">
    <location>
        <begin position="463"/>
        <end position="484"/>
    </location>
</feature>
<feature type="compositionally biased region" description="Polar residues" evidence="2">
    <location>
        <begin position="265"/>
        <end position="276"/>
    </location>
</feature>
<name>A0AAV5WUW1_9BILA</name>
<feature type="compositionally biased region" description="Acidic residues" evidence="2">
    <location>
        <begin position="692"/>
        <end position="731"/>
    </location>
</feature>
<accession>A0AAV5WUW1</accession>
<feature type="region of interest" description="Disordered" evidence="2">
    <location>
        <begin position="137"/>
        <end position="156"/>
    </location>
</feature>
<feature type="region of interest" description="Disordered" evidence="2">
    <location>
        <begin position="629"/>
        <end position="652"/>
    </location>
</feature>
<evidence type="ECO:0000256" key="2">
    <source>
        <dbReference type="SAM" id="MobiDB-lite"/>
    </source>
</evidence>
<evidence type="ECO:0000256" key="1">
    <source>
        <dbReference type="SAM" id="Coils"/>
    </source>
</evidence>
<feature type="compositionally biased region" description="Basic and acidic residues" evidence="2">
    <location>
        <begin position="737"/>
        <end position="761"/>
    </location>
</feature>
<gene>
    <name evidence="3" type="ORF">PFISCL1PPCAC_27124</name>
</gene>
<feature type="region of interest" description="Disordered" evidence="2">
    <location>
        <begin position="526"/>
        <end position="546"/>
    </location>
</feature>
<feature type="region of interest" description="Disordered" evidence="2">
    <location>
        <begin position="261"/>
        <end position="302"/>
    </location>
</feature>
<feature type="region of interest" description="Disordered" evidence="2">
    <location>
        <begin position="340"/>
        <end position="406"/>
    </location>
</feature>
<feature type="coiled-coil region" evidence="1">
    <location>
        <begin position="13"/>
        <end position="82"/>
    </location>
</feature>
<feature type="region of interest" description="Disordered" evidence="2">
    <location>
        <begin position="683"/>
        <end position="770"/>
    </location>
</feature>
<keyword evidence="1" id="KW-0175">Coiled coil</keyword>
<dbReference type="Proteomes" id="UP001432322">
    <property type="component" value="Unassembled WGS sequence"/>
</dbReference>
<feature type="non-terminal residue" evidence="3">
    <location>
        <position position="770"/>
    </location>
</feature>
<feature type="compositionally biased region" description="Basic and acidic residues" evidence="2">
    <location>
        <begin position="143"/>
        <end position="156"/>
    </location>
</feature>
<organism evidence="3 4">
    <name type="scientific">Pristionchus fissidentatus</name>
    <dbReference type="NCBI Taxonomy" id="1538716"/>
    <lineage>
        <taxon>Eukaryota</taxon>
        <taxon>Metazoa</taxon>
        <taxon>Ecdysozoa</taxon>
        <taxon>Nematoda</taxon>
        <taxon>Chromadorea</taxon>
        <taxon>Rhabditida</taxon>
        <taxon>Rhabditina</taxon>
        <taxon>Diplogasteromorpha</taxon>
        <taxon>Diplogasteroidea</taxon>
        <taxon>Neodiplogasteridae</taxon>
        <taxon>Pristionchus</taxon>
    </lineage>
</organism>
<feature type="region of interest" description="Disordered" evidence="2">
    <location>
        <begin position="581"/>
        <end position="609"/>
    </location>
</feature>
<dbReference type="EMBL" id="BTSY01000007">
    <property type="protein sequence ID" value="GMT35827.1"/>
    <property type="molecule type" value="Genomic_DNA"/>
</dbReference>